<organism evidence="8 9">
    <name type="scientific">Phorcysia thermohydrogeniphila</name>
    <dbReference type="NCBI Taxonomy" id="936138"/>
    <lineage>
        <taxon>Bacteria</taxon>
        <taxon>Pseudomonadati</taxon>
        <taxon>Aquificota</taxon>
        <taxon>Aquificia</taxon>
        <taxon>Desulfurobacteriales</taxon>
        <taxon>Desulfurobacteriaceae</taxon>
        <taxon>Phorcysia</taxon>
    </lineage>
</organism>
<comment type="caution">
    <text evidence="8">The sequence shown here is derived from an EMBL/GenBank/DDBJ whole genome shotgun (WGS) entry which is preliminary data.</text>
</comment>
<dbReference type="PANTHER" id="PTHR38007">
    <property type="entry name" value="CRISPR SYSTEM CMS PROTEIN CSM5"/>
    <property type="match status" value="1"/>
</dbReference>
<evidence type="ECO:0000256" key="3">
    <source>
        <dbReference type="ARBA" id="ARBA00016113"/>
    </source>
</evidence>
<reference evidence="8 9" key="1">
    <citation type="submission" date="2019-03" db="EMBL/GenBank/DDBJ databases">
        <title>Genomic Encyclopedia of Archaeal and Bacterial Type Strains, Phase II (KMG-II): from individual species to whole genera.</title>
        <authorList>
            <person name="Goeker M."/>
        </authorList>
    </citation>
    <scope>NUCLEOTIDE SEQUENCE [LARGE SCALE GENOMIC DNA]</scope>
    <source>
        <strain evidence="8 9">DSM 24425</strain>
    </source>
</reference>
<evidence type="ECO:0000259" key="7">
    <source>
        <dbReference type="Pfam" id="PF03787"/>
    </source>
</evidence>
<dbReference type="EMBL" id="SMFV01000001">
    <property type="protein sequence ID" value="TCK06222.1"/>
    <property type="molecule type" value="Genomic_DNA"/>
</dbReference>
<dbReference type="InterPro" id="IPR010173">
    <property type="entry name" value="CRISPR-assoc_Csm5"/>
</dbReference>
<keyword evidence="4" id="KW-0694">RNA-binding</keyword>
<dbReference type="AlphaFoldDB" id="A0A4R1GP48"/>
<evidence type="ECO:0000256" key="2">
    <source>
        <dbReference type="ARBA" id="ARBA00006680"/>
    </source>
</evidence>
<evidence type="ECO:0000256" key="5">
    <source>
        <dbReference type="ARBA" id="ARBA00023118"/>
    </source>
</evidence>
<keyword evidence="5" id="KW-0051">Antiviral defense</keyword>
<evidence type="ECO:0000256" key="1">
    <source>
        <dbReference type="ARBA" id="ARBA00003088"/>
    </source>
</evidence>
<dbReference type="GO" id="GO:0003723">
    <property type="term" value="F:RNA binding"/>
    <property type="evidence" value="ECO:0007669"/>
    <property type="project" value="UniProtKB-KW"/>
</dbReference>
<evidence type="ECO:0000256" key="6">
    <source>
        <dbReference type="ARBA" id="ARBA00031720"/>
    </source>
</evidence>
<proteinExistence type="inferred from homology"/>
<dbReference type="NCBIfam" id="TIGR01899">
    <property type="entry name" value="cas_TM1807_csm5"/>
    <property type="match status" value="1"/>
</dbReference>
<gene>
    <name evidence="8" type="ORF">CLV27_0023</name>
</gene>
<keyword evidence="9" id="KW-1185">Reference proteome</keyword>
<sequence>MAPVTFRCRLEVKTPLSITTGEEYTFLEYTVKGNKFYLIDFGRFIGKLRKAGKFREFFELMKNFTVYDIPRLQRFFMENVDESVSLFVGEVDEDAVKYFRNKMRSMQRLSREDKETFQKTVSKFVVKKIHRNPLTNLPYIPGSSIKGAIRTALINYLLEEGCIDREKVFGEIEEAFRKYLKDTWPKSYSKDELKGKRKAVDKLMEELSKVFSGELDSSLRCDVTKYEKFFENNDFSKDFFRFVKVSDFRPISDVVTSIGRIRRLKRKGGESKFGLMEYIKEGAFEGEVTIYPSYMKAFLSFPLELTPSLLIKALRKEFSKVFNKEHKLWKVSAFKVSPAFSEYYRSEEGKNKVSFVKLGFGAGALSKTFSDDDIRVVGNAVTGIRNVPTELTLLGGKPLGWCVLEVVE</sequence>
<dbReference type="Proteomes" id="UP000295777">
    <property type="component" value="Unassembled WGS sequence"/>
</dbReference>
<name>A0A4R1GP48_9BACT</name>
<dbReference type="GO" id="GO:0051607">
    <property type="term" value="P:defense response to virus"/>
    <property type="evidence" value="ECO:0007669"/>
    <property type="project" value="UniProtKB-KW"/>
</dbReference>
<comment type="similarity">
    <text evidence="2">Belongs to the CRISPR-associated Csm5 family.</text>
</comment>
<feature type="domain" description="CRISPR type III-associated protein" evidence="7">
    <location>
        <begin position="10"/>
        <end position="300"/>
    </location>
</feature>
<dbReference type="InterPro" id="IPR005537">
    <property type="entry name" value="RAMP_III_fam"/>
</dbReference>
<evidence type="ECO:0000313" key="9">
    <source>
        <dbReference type="Proteomes" id="UP000295777"/>
    </source>
</evidence>
<dbReference type="Pfam" id="PF03787">
    <property type="entry name" value="RAMPs"/>
    <property type="match status" value="1"/>
</dbReference>
<evidence type="ECO:0000313" key="8">
    <source>
        <dbReference type="EMBL" id="TCK06222.1"/>
    </source>
</evidence>
<comment type="function">
    <text evidence="1">This subunit might be involved in maturation of a crRNA intermediate to its mature form.</text>
</comment>
<protein>
    <recommendedName>
        <fullName evidence="3">CRISPR system Cms protein Csm5</fullName>
    </recommendedName>
    <alternativeName>
        <fullName evidence="6">CRISPR type III A-associated protein Csm5</fullName>
    </alternativeName>
</protein>
<accession>A0A4R1GP48</accession>
<evidence type="ECO:0000256" key="4">
    <source>
        <dbReference type="ARBA" id="ARBA00022884"/>
    </source>
</evidence>
<dbReference type="PANTHER" id="PTHR38007:SF1">
    <property type="entry name" value="CRISPR SYSTEM CMS PROTEIN CSM5"/>
    <property type="match status" value="1"/>
</dbReference>